<protein>
    <submittedName>
        <fullName evidence="1">Uncharacterized protein</fullName>
    </submittedName>
</protein>
<keyword evidence="2" id="KW-1185">Reference proteome</keyword>
<dbReference type="EMBL" id="JAUTXU010000036">
    <property type="protein sequence ID" value="KAK3717571.1"/>
    <property type="molecule type" value="Genomic_DNA"/>
</dbReference>
<evidence type="ECO:0000313" key="2">
    <source>
        <dbReference type="Proteomes" id="UP001281147"/>
    </source>
</evidence>
<proteinExistence type="predicted"/>
<gene>
    <name evidence="1" type="ORF">LTR37_005637</name>
</gene>
<dbReference type="Proteomes" id="UP001281147">
    <property type="component" value="Unassembled WGS sequence"/>
</dbReference>
<evidence type="ECO:0000313" key="1">
    <source>
        <dbReference type="EMBL" id="KAK3717571.1"/>
    </source>
</evidence>
<comment type="caution">
    <text evidence="1">The sequence shown here is derived from an EMBL/GenBank/DDBJ whole genome shotgun (WGS) entry which is preliminary data.</text>
</comment>
<accession>A0ACC3NIS6</accession>
<sequence>MGCLKGTLEATYDSIDWSDSEPVKSGIFAQSALSISAGKVITIGTKIYFGNKDTPIYLQPFTYEEHVLEASTWFVVLSDTLTHQHWLLDGTTAILHLCLHWLLGSGIEFAYPKRATELWFPDLNSSTTDTGRPPAYRVLMHKDNRSLQFAEDKSMEDSVLQMWDKLRQICDRSELVSSEKDFELTLASRRLLGYEFRDVAGGRGRVEPRELKLEEGATDWRKLVHKLRAISLFGDSFGQLIRPSCSQDATRTGCRAQIEMPRSLDYLGLPMTLLKTMVEWRRGHTRYSVHLADDIYWTYPEQCFVDCTCGRDSSNQCTALITRPHKEPHVVSGEKDRSRHHAIINQRCSGAIIIGHCTEKLTKKARKKSKNKAIVSVAARQQPSDSGIDLNSGGSSSRAGASGGSRNSLSSGAARSTTGSI</sequence>
<name>A0ACC3NIS6_9PEZI</name>
<organism evidence="1 2">
    <name type="scientific">Vermiconidia calcicola</name>
    <dbReference type="NCBI Taxonomy" id="1690605"/>
    <lineage>
        <taxon>Eukaryota</taxon>
        <taxon>Fungi</taxon>
        <taxon>Dikarya</taxon>
        <taxon>Ascomycota</taxon>
        <taxon>Pezizomycotina</taxon>
        <taxon>Dothideomycetes</taxon>
        <taxon>Dothideomycetidae</taxon>
        <taxon>Mycosphaerellales</taxon>
        <taxon>Extremaceae</taxon>
        <taxon>Vermiconidia</taxon>
    </lineage>
</organism>
<reference evidence="1" key="1">
    <citation type="submission" date="2023-07" db="EMBL/GenBank/DDBJ databases">
        <title>Black Yeasts Isolated from many extreme environments.</title>
        <authorList>
            <person name="Coleine C."/>
            <person name="Stajich J.E."/>
            <person name="Selbmann L."/>
        </authorList>
    </citation>
    <scope>NUCLEOTIDE SEQUENCE</scope>
    <source>
        <strain evidence="1">CCFEE 5714</strain>
    </source>
</reference>